<dbReference type="EMBL" id="BMLB01000001">
    <property type="protein sequence ID" value="GGK57879.1"/>
    <property type="molecule type" value="Genomic_DNA"/>
</dbReference>
<comment type="caution">
    <text evidence="1">The sequence shown here is derived from an EMBL/GenBank/DDBJ whole genome shotgun (WGS) entry which is preliminary data.</text>
</comment>
<gene>
    <name evidence="1" type="ORF">GCM10011509_02890</name>
</gene>
<evidence type="ECO:0000313" key="1">
    <source>
        <dbReference type="EMBL" id="GGK57879.1"/>
    </source>
</evidence>
<keyword evidence="2" id="KW-1185">Reference proteome</keyword>
<protein>
    <submittedName>
        <fullName evidence="1">Uncharacterized protein</fullName>
    </submittedName>
</protein>
<evidence type="ECO:0000313" key="2">
    <source>
        <dbReference type="Proteomes" id="UP000662111"/>
    </source>
</evidence>
<sequence>MEPGPGREALTLDSFPEQLPRWRERTRGAWAAQLRHLLRLAASAHPQDAYGRSDLLVMAAGRADDLGHRGLAGGLLALACAFEEDRVLSARAHLLRRTLDLDGQEEARQLSEAWRRDRSCSVRDHGRIAQIWADRDDHVYAWGWCQRGLLLAEELGVGGVTLRGLLHLRADILACLDREPPEPLDPGCLCLSCAPGSWVAA</sequence>
<reference evidence="2" key="1">
    <citation type="journal article" date="2019" name="Int. J. Syst. Evol. Microbiol.">
        <title>The Global Catalogue of Microorganisms (GCM) 10K type strain sequencing project: providing services to taxonomists for standard genome sequencing and annotation.</title>
        <authorList>
            <consortium name="The Broad Institute Genomics Platform"/>
            <consortium name="The Broad Institute Genome Sequencing Center for Infectious Disease"/>
            <person name="Wu L."/>
            <person name="Ma J."/>
        </authorList>
    </citation>
    <scope>NUCLEOTIDE SEQUENCE [LARGE SCALE GENOMIC DNA]</scope>
    <source>
        <strain evidence="2">CGMCC 1.5362</strain>
    </source>
</reference>
<dbReference type="Proteomes" id="UP000662111">
    <property type="component" value="Unassembled WGS sequence"/>
</dbReference>
<name>A0ABQ2F3S9_9MICO</name>
<dbReference type="RefSeq" id="WP_022920944.1">
    <property type="nucleotide sequence ID" value="NZ_BMLB01000001.1"/>
</dbReference>
<accession>A0ABQ2F3S9</accession>
<organism evidence="1 2">
    <name type="scientific">Ornithinimicrobium pekingense</name>
    <dbReference type="NCBI Taxonomy" id="384677"/>
    <lineage>
        <taxon>Bacteria</taxon>
        <taxon>Bacillati</taxon>
        <taxon>Actinomycetota</taxon>
        <taxon>Actinomycetes</taxon>
        <taxon>Micrococcales</taxon>
        <taxon>Ornithinimicrobiaceae</taxon>
        <taxon>Ornithinimicrobium</taxon>
    </lineage>
</organism>
<proteinExistence type="predicted"/>